<dbReference type="Pfam" id="PF01741">
    <property type="entry name" value="MscL"/>
    <property type="match status" value="1"/>
</dbReference>
<keyword evidence="11" id="KW-1185">Reference proteome</keyword>
<dbReference type="GO" id="GO:0005886">
    <property type="term" value="C:plasma membrane"/>
    <property type="evidence" value="ECO:0007669"/>
    <property type="project" value="UniProtKB-SubCell"/>
</dbReference>
<evidence type="ECO:0000256" key="8">
    <source>
        <dbReference type="ARBA" id="ARBA00023303"/>
    </source>
</evidence>
<dbReference type="PRINTS" id="PR01264">
    <property type="entry name" value="MECHCHANNEL"/>
</dbReference>
<keyword evidence="5 9" id="KW-1133">Transmembrane helix</keyword>
<dbReference type="PANTHER" id="PTHR30266:SF2">
    <property type="entry name" value="LARGE-CONDUCTANCE MECHANOSENSITIVE CHANNEL"/>
    <property type="match status" value="1"/>
</dbReference>
<dbReference type="OrthoDB" id="9810350at2"/>
<dbReference type="AlphaFoldDB" id="A0A6N8FVV2"/>
<evidence type="ECO:0000256" key="9">
    <source>
        <dbReference type="HAMAP-Rule" id="MF_00115"/>
    </source>
</evidence>
<feature type="transmembrane region" description="Helical" evidence="9">
    <location>
        <begin position="83"/>
        <end position="104"/>
    </location>
</feature>
<dbReference type="GO" id="GO:0008381">
    <property type="term" value="F:mechanosensitive monoatomic ion channel activity"/>
    <property type="evidence" value="ECO:0007669"/>
    <property type="project" value="UniProtKB-UniRule"/>
</dbReference>
<dbReference type="Proteomes" id="UP000441797">
    <property type="component" value="Unassembled WGS sequence"/>
</dbReference>
<keyword evidence="2 9" id="KW-0813">Transport</keyword>
<evidence type="ECO:0000256" key="4">
    <source>
        <dbReference type="ARBA" id="ARBA00022692"/>
    </source>
</evidence>
<feature type="transmembrane region" description="Helical" evidence="9">
    <location>
        <begin position="30"/>
        <end position="51"/>
    </location>
</feature>
<keyword evidence="6 9" id="KW-0406">Ion transport</keyword>
<evidence type="ECO:0000256" key="7">
    <source>
        <dbReference type="ARBA" id="ARBA00023136"/>
    </source>
</evidence>
<comment type="function">
    <text evidence="9">Channel that opens in response to stretch forces in the membrane lipid bilayer. May participate in the regulation of osmotic pressure changes within the cell.</text>
</comment>
<accession>A0A6N8FVV2</accession>
<evidence type="ECO:0000256" key="5">
    <source>
        <dbReference type="ARBA" id="ARBA00022989"/>
    </source>
</evidence>
<dbReference type="InterPro" id="IPR001185">
    <property type="entry name" value="MS_channel"/>
</dbReference>
<comment type="subcellular location">
    <subcellularLocation>
        <location evidence="9">Cell membrane</location>
        <topology evidence="9">Multi-pass membrane protein</topology>
    </subcellularLocation>
    <subcellularLocation>
        <location evidence="1">Membrane</location>
        <topology evidence="1">Multi-pass membrane protein</topology>
    </subcellularLocation>
</comment>
<comment type="similarity">
    <text evidence="9">Belongs to the MscL family.</text>
</comment>
<keyword evidence="3 9" id="KW-1003">Cell membrane</keyword>
<comment type="caution">
    <text evidence="10">The sequence shown here is derived from an EMBL/GenBank/DDBJ whole genome shotgun (WGS) entry which is preliminary data.</text>
</comment>
<keyword evidence="8 9" id="KW-0407">Ion channel</keyword>
<dbReference type="NCBIfam" id="TIGR00220">
    <property type="entry name" value="mscL"/>
    <property type="match status" value="1"/>
</dbReference>
<protein>
    <recommendedName>
        <fullName evidence="9">Large-conductance mechanosensitive channel</fullName>
    </recommendedName>
</protein>
<keyword evidence="4 9" id="KW-0812">Transmembrane</keyword>
<evidence type="ECO:0000256" key="6">
    <source>
        <dbReference type="ARBA" id="ARBA00023065"/>
    </source>
</evidence>
<keyword evidence="7 9" id="KW-0472">Membrane</keyword>
<evidence type="ECO:0000256" key="2">
    <source>
        <dbReference type="ARBA" id="ARBA00022448"/>
    </source>
</evidence>
<dbReference type="SUPFAM" id="SSF81330">
    <property type="entry name" value="Gated mechanosensitive channel"/>
    <property type="match status" value="1"/>
</dbReference>
<gene>
    <name evidence="9" type="primary">mscL</name>
    <name evidence="10" type="ORF">BWI75_13110</name>
</gene>
<evidence type="ECO:0000313" key="10">
    <source>
        <dbReference type="EMBL" id="MUL37250.1"/>
    </source>
</evidence>
<name>A0A6N8FVV2_9CHRO</name>
<dbReference type="EMBL" id="NAPY01000019">
    <property type="protein sequence ID" value="MUL37250.1"/>
    <property type="molecule type" value="Genomic_DNA"/>
</dbReference>
<comment type="subunit">
    <text evidence="9">Homopentamer.</text>
</comment>
<reference evidence="10 11" key="1">
    <citation type="journal article" date="2019" name="Front. Microbiol.">
        <title>Genomic Features for Desiccation Tolerance and Sugar Biosynthesis in the Extremophile Gloeocapsopsis sp. UTEX B3054.</title>
        <authorList>
            <person name="Urrejola C."/>
            <person name="Alcorta J."/>
            <person name="Salas L."/>
            <person name="Vasquez M."/>
            <person name="Polz M.F."/>
            <person name="Vicuna R."/>
            <person name="Diez B."/>
        </authorList>
    </citation>
    <scope>NUCLEOTIDE SEQUENCE [LARGE SCALE GENOMIC DNA]</scope>
    <source>
        <strain evidence="10 11">1H9</strain>
    </source>
</reference>
<dbReference type="Gene3D" id="1.10.1200.120">
    <property type="entry name" value="Large-conductance mechanosensitive channel, MscL, domain 1"/>
    <property type="match status" value="1"/>
</dbReference>
<dbReference type="PANTHER" id="PTHR30266">
    <property type="entry name" value="MECHANOSENSITIVE CHANNEL MSCL"/>
    <property type="match status" value="1"/>
</dbReference>
<evidence type="ECO:0000256" key="3">
    <source>
        <dbReference type="ARBA" id="ARBA00022475"/>
    </source>
</evidence>
<dbReference type="RefSeq" id="WP_105219123.1">
    <property type="nucleotide sequence ID" value="NZ_CAWNSU010000030.1"/>
</dbReference>
<evidence type="ECO:0000313" key="11">
    <source>
        <dbReference type="Proteomes" id="UP000441797"/>
    </source>
</evidence>
<dbReference type="HAMAP" id="MF_00115">
    <property type="entry name" value="MscL"/>
    <property type="match status" value="1"/>
</dbReference>
<evidence type="ECO:0000256" key="1">
    <source>
        <dbReference type="ARBA" id="ARBA00004141"/>
    </source>
</evidence>
<sequence length="155" mass="16798">MAVGRTIGRNRRAVTGFFRDFRDFALKGNVVELAIAVIIGGAFGNIVTSFAQDIVMPLVNPLIPAGDWRELVINTSPNNGIRIGSFLGSVVDFIIIALALYAAIRALARFKRQEELAPPEPTEQECPYCLTKIHIAASRCPACTSELSPQSPIIS</sequence>
<dbReference type="InterPro" id="IPR036019">
    <property type="entry name" value="MscL_channel"/>
</dbReference>
<organism evidence="10 11">
    <name type="scientific">Gloeocapsopsis dulcis AAB1 = 1H9</name>
    <dbReference type="NCBI Taxonomy" id="1433147"/>
    <lineage>
        <taxon>Bacteria</taxon>
        <taxon>Bacillati</taxon>
        <taxon>Cyanobacteriota</taxon>
        <taxon>Cyanophyceae</taxon>
        <taxon>Oscillatoriophycideae</taxon>
        <taxon>Chroococcales</taxon>
        <taxon>Chroococcaceae</taxon>
        <taxon>Gloeocapsopsis</taxon>
        <taxon>Gloeocapsopsis dulcis</taxon>
    </lineage>
</organism>
<proteinExistence type="inferred from homology"/>
<dbReference type="InterPro" id="IPR037673">
    <property type="entry name" value="MSC/AndL"/>
</dbReference>